<gene>
    <name evidence="2" type="ORF">OUZ56_001991</name>
</gene>
<accession>A0ABR0A4R0</accession>
<dbReference type="PROSITE" id="PS50904">
    <property type="entry name" value="PRELI_MSF1"/>
    <property type="match status" value="1"/>
</dbReference>
<evidence type="ECO:0000313" key="2">
    <source>
        <dbReference type="EMBL" id="KAK4019994.1"/>
    </source>
</evidence>
<evidence type="ECO:0000259" key="1">
    <source>
        <dbReference type="PROSITE" id="PS50904"/>
    </source>
</evidence>
<evidence type="ECO:0000313" key="3">
    <source>
        <dbReference type="Proteomes" id="UP001234178"/>
    </source>
</evidence>
<dbReference type="InterPro" id="IPR006797">
    <property type="entry name" value="PRELI/MSF1_dom"/>
</dbReference>
<dbReference type="PANTHER" id="PTHR11158">
    <property type="entry name" value="MSF1/PX19 RELATED"/>
    <property type="match status" value="1"/>
</dbReference>
<dbReference type="EMBL" id="JAOYFB010000036">
    <property type="protein sequence ID" value="KAK4019994.1"/>
    <property type="molecule type" value="Genomic_DNA"/>
</dbReference>
<dbReference type="Proteomes" id="UP001234178">
    <property type="component" value="Unassembled WGS sequence"/>
</dbReference>
<reference evidence="2 3" key="1">
    <citation type="journal article" date="2023" name="Nucleic Acids Res.">
        <title>The hologenome of Daphnia magna reveals possible DNA methylation and microbiome-mediated evolution of the host genome.</title>
        <authorList>
            <person name="Chaturvedi A."/>
            <person name="Li X."/>
            <person name="Dhandapani V."/>
            <person name="Marshall H."/>
            <person name="Kissane S."/>
            <person name="Cuenca-Cambronero M."/>
            <person name="Asole G."/>
            <person name="Calvet F."/>
            <person name="Ruiz-Romero M."/>
            <person name="Marangio P."/>
            <person name="Guigo R."/>
            <person name="Rago D."/>
            <person name="Mirbahai L."/>
            <person name="Eastwood N."/>
            <person name="Colbourne J.K."/>
            <person name="Zhou J."/>
            <person name="Mallon E."/>
            <person name="Orsini L."/>
        </authorList>
    </citation>
    <scope>NUCLEOTIDE SEQUENCE [LARGE SCALE GENOMIC DNA]</scope>
    <source>
        <strain evidence="2">LRV0_1</strain>
    </source>
</reference>
<keyword evidence="3" id="KW-1185">Reference proteome</keyword>
<feature type="domain" description="PRELI/MSF1" evidence="1">
    <location>
        <begin position="65"/>
        <end position="234"/>
    </location>
</feature>
<protein>
    <recommendedName>
        <fullName evidence="1">PRELI/MSF1 domain-containing protein</fullName>
    </recommendedName>
</protein>
<sequence length="261" mass="29829">MGISKMLFLFPSTEIPLAQQSVRVKRSAKDQYYLRGWIRHSSREFGKVKYPDNFVDIYTNFDLKMKIWTSEHIFCHPWETVAQASWRKYPNPMNPNVVAIDVLERDVKNGILHSRRLLSSKWVFPGWARKILGSERICYAKENSTVDPTNRIMTLFTQNLTFCHLMSIDERLSYTAHPEDPSKTLLTQEAVVTVRGVPLSSYLEGFLTNTISLNANKGRQAMEWVIGKLNAEVHDLTTTAAKNLHVLTSPPTVQASSLPEC</sequence>
<dbReference type="InterPro" id="IPR037365">
    <property type="entry name" value="Slowmo/Ups"/>
</dbReference>
<organism evidence="2 3">
    <name type="scientific">Daphnia magna</name>
    <dbReference type="NCBI Taxonomy" id="35525"/>
    <lineage>
        <taxon>Eukaryota</taxon>
        <taxon>Metazoa</taxon>
        <taxon>Ecdysozoa</taxon>
        <taxon>Arthropoda</taxon>
        <taxon>Crustacea</taxon>
        <taxon>Branchiopoda</taxon>
        <taxon>Diplostraca</taxon>
        <taxon>Cladocera</taxon>
        <taxon>Anomopoda</taxon>
        <taxon>Daphniidae</taxon>
        <taxon>Daphnia</taxon>
    </lineage>
</organism>
<proteinExistence type="predicted"/>
<comment type="caution">
    <text evidence="2">The sequence shown here is derived from an EMBL/GenBank/DDBJ whole genome shotgun (WGS) entry which is preliminary data.</text>
</comment>
<name>A0ABR0A4R0_9CRUS</name>
<dbReference type="Pfam" id="PF04707">
    <property type="entry name" value="PRELI"/>
    <property type="match status" value="1"/>
</dbReference>